<evidence type="ECO:0000313" key="4">
    <source>
        <dbReference type="EMBL" id="KAJ8381526.1"/>
    </source>
</evidence>
<dbReference type="InterPro" id="IPR000198">
    <property type="entry name" value="RhoGAP_dom"/>
</dbReference>
<dbReference type="Pfam" id="PF00610">
    <property type="entry name" value="DEP"/>
    <property type="match status" value="1"/>
</dbReference>
<evidence type="ECO:0000259" key="3">
    <source>
        <dbReference type="PROSITE" id="PS50238"/>
    </source>
</evidence>
<dbReference type="SMART" id="SM00049">
    <property type="entry name" value="DEP"/>
    <property type="match status" value="1"/>
</dbReference>
<dbReference type="PROSITE" id="PS50186">
    <property type="entry name" value="DEP"/>
    <property type="match status" value="1"/>
</dbReference>
<dbReference type="OrthoDB" id="524326at2759"/>
<dbReference type="InterPro" id="IPR036390">
    <property type="entry name" value="WH_DNA-bd_sf"/>
</dbReference>
<dbReference type="EMBL" id="JAINUF010000001">
    <property type="protein sequence ID" value="KAJ8381526.1"/>
    <property type="molecule type" value="Genomic_DNA"/>
</dbReference>
<evidence type="ECO:0000259" key="2">
    <source>
        <dbReference type="PROSITE" id="PS50186"/>
    </source>
</evidence>
<accession>A0A9Q1GC64</accession>
<dbReference type="FunFam" id="1.10.10.10:FF:000182">
    <property type="entry name" value="DEP domain-containing protein 1B isoform 1"/>
    <property type="match status" value="1"/>
</dbReference>
<dbReference type="InterPro" id="IPR000591">
    <property type="entry name" value="DEP_dom"/>
</dbReference>
<protein>
    <recommendedName>
        <fullName evidence="6">DEP domain containing 1B</fullName>
    </recommendedName>
</protein>
<dbReference type="PANTHER" id="PTHR16206:SF11">
    <property type="entry name" value="DEP DOMAIN-CONTAINING PROTEIN 1B"/>
    <property type="match status" value="1"/>
</dbReference>
<comment type="caution">
    <text evidence="4">The sequence shown here is derived from an EMBL/GenBank/DDBJ whole genome shotgun (WGS) entry which is preliminary data.</text>
</comment>
<name>A0A9Q1GC64_SYNKA</name>
<reference evidence="4" key="1">
    <citation type="journal article" date="2023" name="Science">
        <title>Genome structures resolve the early diversification of teleost fishes.</title>
        <authorList>
            <person name="Parey E."/>
            <person name="Louis A."/>
            <person name="Montfort J."/>
            <person name="Bouchez O."/>
            <person name="Roques C."/>
            <person name="Iampietro C."/>
            <person name="Lluch J."/>
            <person name="Castinel A."/>
            <person name="Donnadieu C."/>
            <person name="Desvignes T."/>
            <person name="Floi Bucao C."/>
            <person name="Jouanno E."/>
            <person name="Wen M."/>
            <person name="Mejri S."/>
            <person name="Dirks R."/>
            <person name="Jansen H."/>
            <person name="Henkel C."/>
            <person name="Chen W.J."/>
            <person name="Zahm M."/>
            <person name="Cabau C."/>
            <person name="Klopp C."/>
            <person name="Thompson A.W."/>
            <person name="Robinson-Rechavi M."/>
            <person name="Braasch I."/>
            <person name="Lecointre G."/>
            <person name="Bobe J."/>
            <person name="Postlethwait J.H."/>
            <person name="Berthelot C."/>
            <person name="Roest Crollius H."/>
            <person name="Guiguen Y."/>
        </authorList>
    </citation>
    <scope>NUCLEOTIDE SEQUENCE</scope>
    <source>
        <strain evidence="4">WJC10195</strain>
    </source>
</reference>
<dbReference type="Proteomes" id="UP001152622">
    <property type="component" value="Chromosome 1"/>
</dbReference>
<dbReference type="PROSITE" id="PS50238">
    <property type="entry name" value="RHOGAP"/>
    <property type="match status" value="1"/>
</dbReference>
<feature type="domain" description="DEP" evidence="2">
    <location>
        <begin position="20"/>
        <end position="104"/>
    </location>
</feature>
<dbReference type="SUPFAM" id="SSF46785">
    <property type="entry name" value="Winged helix' DNA-binding domain"/>
    <property type="match status" value="1"/>
</dbReference>
<feature type="domain" description="Rho-GAP" evidence="3">
    <location>
        <begin position="198"/>
        <end position="390"/>
    </location>
</feature>
<dbReference type="Gene3D" id="1.10.555.10">
    <property type="entry name" value="Rho GTPase activation protein"/>
    <property type="match status" value="1"/>
</dbReference>
<dbReference type="AlphaFoldDB" id="A0A9Q1GC64"/>
<keyword evidence="1" id="KW-0343">GTPase activation</keyword>
<dbReference type="GO" id="GO:0005096">
    <property type="term" value="F:GTPase activator activity"/>
    <property type="evidence" value="ECO:0007669"/>
    <property type="project" value="UniProtKB-KW"/>
</dbReference>
<gene>
    <name evidence="4" type="ORF">SKAU_G00023040</name>
</gene>
<evidence type="ECO:0000313" key="5">
    <source>
        <dbReference type="Proteomes" id="UP001152622"/>
    </source>
</evidence>
<evidence type="ECO:0008006" key="6">
    <source>
        <dbReference type="Google" id="ProtNLM"/>
    </source>
</evidence>
<dbReference type="Pfam" id="PF00620">
    <property type="entry name" value="RhoGAP"/>
    <property type="match status" value="1"/>
</dbReference>
<dbReference type="Gene3D" id="1.10.10.10">
    <property type="entry name" value="Winged helix-like DNA-binding domain superfamily/Winged helix DNA-binding domain"/>
    <property type="match status" value="1"/>
</dbReference>
<dbReference type="GO" id="GO:0035556">
    <property type="term" value="P:intracellular signal transduction"/>
    <property type="evidence" value="ECO:0007669"/>
    <property type="project" value="InterPro"/>
</dbReference>
<dbReference type="CDD" id="cd04405">
    <property type="entry name" value="RhoGAP_BRCC3-like"/>
    <property type="match status" value="1"/>
</dbReference>
<dbReference type="InterPro" id="IPR008936">
    <property type="entry name" value="Rho_GTPase_activation_prot"/>
</dbReference>
<proteinExistence type="predicted"/>
<dbReference type="PANTHER" id="PTHR16206">
    <property type="entry name" value="DEP DOMAIN-CONTAINING"/>
    <property type="match status" value="1"/>
</dbReference>
<dbReference type="SUPFAM" id="SSF48350">
    <property type="entry name" value="GTPase activation domain, GAP"/>
    <property type="match status" value="1"/>
</dbReference>
<keyword evidence="5" id="KW-1185">Reference proteome</keyword>
<organism evidence="4 5">
    <name type="scientific">Synaphobranchus kaupii</name>
    <name type="common">Kaup's arrowtooth eel</name>
    <dbReference type="NCBI Taxonomy" id="118154"/>
    <lineage>
        <taxon>Eukaryota</taxon>
        <taxon>Metazoa</taxon>
        <taxon>Chordata</taxon>
        <taxon>Craniata</taxon>
        <taxon>Vertebrata</taxon>
        <taxon>Euteleostomi</taxon>
        <taxon>Actinopterygii</taxon>
        <taxon>Neopterygii</taxon>
        <taxon>Teleostei</taxon>
        <taxon>Anguilliformes</taxon>
        <taxon>Synaphobranchidae</taxon>
        <taxon>Synaphobranchus</taxon>
    </lineage>
</organism>
<evidence type="ECO:0000256" key="1">
    <source>
        <dbReference type="ARBA" id="ARBA00022468"/>
    </source>
</evidence>
<dbReference type="InterPro" id="IPR036388">
    <property type="entry name" value="WH-like_DNA-bd_sf"/>
</dbReference>
<sequence>MIGPGPYRATKLWNEIIKLFRGGMSLRRHWAHFRSYDNSFTGSEAVDWLHALLKRNHNFGPEVTRYQTLQLLRKFLKNHVFEDVKGRYGKEDFEDNGQLYRFPPSSPLKPLPQHTPVAGGSFPKLPSWDDYQEVTLPEKVPMKPLVLNSETWNKRHSIAIGEVQECRLIHRREITQRHVDHIWKSMSLAHLQRVLGLDSLDGVLDAKGLNPKHILHNVYSVNKQGVVVLKDKAGDLPHWVLSAMKCLANWPNGSETSQPMYPGFEKDVLKTVADYFQKLLEPLLTFQLYEVFVNILGLLQKRQVAADALQVCCLLLPPPNRRKLQLLMRLMARVCHNPQLPVLNDTITTRTLMVQTFSRCVLRSEDEEDLDELLATKLVTFMMDDHEQVLRAPARLQRAVEEHLAHLRRVQIKYSGADADSSLVSPAYCRQISKQEFEEQRVRGTQEPMEDLLESIINNKDLSVKDKKKRLKQFQRSYPEIYRRRFPTAGSEAAAVPVRPAFRTKPQLSFLALKKPFQPFQRSWSFRA</sequence>